<sequence>MNCCVNCFKDSEIRSIIDSYRNVGKCDFCGSDDVSIYDVNSKENPIADLIIGVIDIYNISTSNYSKPLRKALSEDWDIFKPNEESTLSLVKELCSSDPVSNNKFKENVEIFNLTSKNFLKKHSIIGDKSWRDFSEYIKRENRFHANIFNAEKFGFYISKAQEKIYKNTIMYRARICPQKEGFKKTKMGAPPIDKRISGRVNPEGIGVLYLSLDSETVLNETRASSLDFVSVGSFKSKKDIKIIDLTKFSEISFTFFEDSLEEFAVNSKVLKDIALEIAKPLRRNDSPLEYLPTQYITEFIKSKGYDGVKYASTLRSKGYNVAVFDESLLECFDVRTIEITDVKYDHT</sequence>
<dbReference type="InterPro" id="IPR014914">
    <property type="entry name" value="RES_dom"/>
</dbReference>
<protein>
    <recommendedName>
        <fullName evidence="1">RES domain-containing protein</fullName>
    </recommendedName>
</protein>
<evidence type="ECO:0000259" key="1">
    <source>
        <dbReference type="SMART" id="SM00953"/>
    </source>
</evidence>
<name>A0AAU9CNF4_9LACO</name>
<dbReference type="SMART" id="SM00953">
    <property type="entry name" value="RES"/>
    <property type="match status" value="1"/>
</dbReference>
<proteinExistence type="predicted"/>
<dbReference type="KEGG" id="xak:KIMC2_00390"/>
<dbReference type="Pfam" id="PF08808">
    <property type="entry name" value="RES"/>
    <property type="match status" value="1"/>
</dbReference>
<organism evidence="2 3">
    <name type="scientific">Xylocopilactobacillus apis</name>
    <dbReference type="NCBI Taxonomy" id="2932183"/>
    <lineage>
        <taxon>Bacteria</taxon>
        <taxon>Bacillati</taxon>
        <taxon>Bacillota</taxon>
        <taxon>Bacilli</taxon>
        <taxon>Lactobacillales</taxon>
        <taxon>Lactobacillaceae</taxon>
        <taxon>Xylocopilactobacillus</taxon>
    </lineage>
</organism>
<gene>
    <name evidence="2" type="ORF">KIMC2_00390</name>
</gene>
<evidence type="ECO:0000313" key="2">
    <source>
        <dbReference type="EMBL" id="BDR55477.1"/>
    </source>
</evidence>
<keyword evidence="3" id="KW-1185">Reference proteome</keyword>
<dbReference type="EMBL" id="AP026801">
    <property type="protein sequence ID" value="BDR55477.1"/>
    <property type="molecule type" value="Genomic_DNA"/>
</dbReference>
<dbReference type="AlphaFoldDB" id="A0AAU9CNF4"/>
<feature type="domain" description="RES" evidence="1">
    <location>
        <begin position="183"/>
        <end position="338"/>
    </location>
</feature>
<evidence type="ECO:0000313" key="3">
    <source>
        <dbReference type="Proteomes" id="UP001321804"/>
    </source>
</evidence>
<accession>A0AAU9CNF4</accession>
<dbReference type="Proteomes" id="UP001321804">
    <property type="component" value="Chromosome"/>
</dbReference>
<reference evidence="2 3" key="1">
    <citation type="journal article" date="2023" name="Microbiol. Spectr.">
        <title>Symbiosis of Carpenter Bees with Uncharacterized Lactic Acid Bacteria Showing NAD Auxotrophy.</title>
        <authorList>
            <person name="Kawasaki S."/>
            <person name="Ozawa K."/>
            <person name="Mori T."/>
            <person name="Yamamoto A."/>
            <person name="Ito M."/>
            <person name="Ohkuma M."/>
            <person name="Sakamoto M."/>
            <person name="Matsutani M."/>
        </authorList>
    </citation>
    <scope>NUCLEOTIDE SEQUENCE [LARGE SCALE GENOMIC DNA]</scope>
    <source>
        <strain evidence="2 3">KimC2</strain>
    </source>
</reference>